<dbReference type="SUPFAM" id="SSF51735">
    <property type="entry name" value="NAD(P)-binding Rossmann-fold domains"/>
    <property type="match status" value="1"/>
</dbReference>
<dbReference type="InterPro" id="IPR045312">
    <property type="entry name" value="PCBER-like"/>
</dbReference>
<gene>
    <name evidence="4" type="ORF">L207DRAFT_521038</name>
</gene>
<dbReference type="OrthoDB" id="419598at2759"/>
<dbReference type="PANTHER" id="PTHR47706">
    <property type="entry name" value="NMRA-LIKE FAMILY PROTEIN"/>
    <property type="match status" value="1"/>
</dbReference>
<dbReference type="CDD" id="cd05259">
    <property type="entry name" value="PCBER_SDR_a"/>
    <property type="match status" value="1"/>
</dbReference>
<dbReference type="Proteomes" id="UP000235786">
    <property type="component" value="Unassembled WGS sequence"/>
</dbReference>
<dbReference type="Gene3D" id="3.40.50.720">
    <property type="entry name" value="NAD(P)-binding Rossmann-like Domain"/>
    <property type="match status" value="1"/>
</dbReference>
<protein>
    <submittedName>
        <fullName evidence="4">Isoflavone reductase family protein</fullName>
    </submittedName>
</protein>
<keyword evidence="5" id="KW-1185">Reference proteome</keyword>
<dbReference type="InterPro" id="IPR036291">
    <property type="entry name" value="NAD(P)-bd_dom_sf"/>
</dbReference>
<evidence type="ECO:0000313" key="4">
    <source>
        <dbReference type="EMBL" id="PMD29356.1"/>
    </source>
</evidence>
<accession>A0A2J6QSW2</accession>
<keyword evidence="1" id="KW-0521">NADP</keyword>
<evidence type="ECO:0000256" key="1">
    <source>
        <dbReference type="ARBA" id="ARBA00022857"/>
    </source>
</evidence>
<dbReference type="InterPro" id="IPR051609">
    <property type="entry name" value="NmrA/Isoflavone_reductase-like"/>
</dbReference>
<evidence type="ECO:0000313" key="5">
    <source>
        <dbReference type="Proteomes" id="UP000235786"/>
    </source>
</evidence>
<dbReference type="InterPro" id="IPR008030">
    <property type="entry name" value="NmrA-like"/>
</dbReference>
<dbReference type="GO" id="GO:0016491">
    <property type="term" value="F:oxidoreductase activity"/>
    <property type="evidence" value="ECO:0007669"/>
    <property type="project" value="UniProtKB-KW"/>
</dbReference>
<evidence type="ECO:0000256" key="2">
    <source>
        <dbReference type="ARBA" id="ARBA00023002"/>
    </source>
</evidence>
<dbReference type="Pfam" id="PF05368">
    <property type="entry name" value="NmrA"/>
    <property type="match status" value="1"/>
</dbReference>
<keyword evidence="2" id="KW-0560">Oxidoreductase</keyword>
<feature type="domain" description="NmrA-like" evidence="3">
    <location>
        <begin position="4"/>
        <end position="256"/>
    </location>
</feature>
<reference evidence="4 5" key="1">
    <citation type="submission" date="2016-04" db="EMBL/GenBank/DDBJ databases">
        <title>A degradative enzymes factory behind the ericoid mycorrhizal symbiosis.</title>
        <authorList>
            <consortium name="DOE Joint Genome Institute"/>
            <person name="Martino E."/>
            <person name="Morin E."/>
            <person name="Grelet G."/>
            <person name="Kuo A."/>
            <person name="Kohler A."/>
            <person name="Daghino S."/>
            <person name="Barry K."/>
            <person name="Choi C."/>
            <person name="Cichocki N."/>
            <person name="Clum A."/>
            <person name="Copeland A."/>
            <person name="Hainaut M."/>
            <person name="Haridas S."/>
            <person name="Labutti K."/>
            <person name="Lindquist E."/>
            <person name="Lipzen A."/>
            <person name="Khouja H.-R."/>
            <person name="Murat C."/>
            <person name="Ohm R."/>
            <person name="Olson A."/>
            <person name="Spatafora J."/>
            <person name="Veneault-Fourrey C."/>
            <person name="Henrissat B."/>
            <person name="Grigoriev I."/>
            <person name="Martin F."/>
            <person name="Perotto S."/>
        </authorList>
    </citation>
    <scope>NUCLEOTIDE SEQUENCE [LARGE SCALE GENOMIC DNA]</scope>
    <source>
        <strain evidence="4 5">F</strain>
    </source>
</reference>
<name>A0A2J6QSW2_HYAVF</name>
<dbReference type="PANTHER" id="PTHR47706:SF11">
    <property type="entry name" value="ISOFLAVONE REDUCTASE FAMILY PROTEIN (AFU_ORTHOLOGUE AFUA_1G12510)"/>
    <property type="match status" value="1"/>
</dbReference>
<dbReference type="Gene3D" id="3.90.25.10">
    <property type="entry name" value="UDP-galactose 4-epimerase, domain 1"/>
    <property type="match status" value="1"/>
</dbReference>
<dbReference type="AlphaFoldDB" id="A0A2J6QSW2"/>
<organism evidence="4 5">
    <name type="scientific">Hyaloscypha variabilis (strain UAMH 11265 / GT02V1 / F)</name>
    <name type="common">Meliniomyces variabilis</name>
    <dbReference type="NCBI Taxonomy" id="1149755"/>
    <lineage>
        <taxon>Eukaryota</taxon>
        <taxon>Fungi</taxon>
        <taxon>Dikarya</taxon>
        <taxon>Ascomycota</taxon>
        <taxon>Pezizomycotina</taxon>
        <taxon>Leotiomycetes</taxon>
        <taxon>Helotiales</taxon>
        <taxon>Hyaloscyphaceae</taxon>
        <taxon>Hyaloscypha</taxon>
        <taxon>Hyaloscypha variabilis</taxon>
    </lineage>
</organism>
<dbReference type="EMBL" id="KZ613975">
    <property type="protein sequence ID" value="PMD29356.1"/>
    <property type="molecule type" value="Genomic_DNA"/>
</dbReference>
<evidence type="ECO:0000259" key="3">
    <source>
        <dbReference type="Pfam" id="PF05368"/>
    </source>
</evidence>
<dbReference type="STRING" id="1149755.A0A2J6QSW2"/>
<proteinExistence type="predicted"/>
<sequence>MAAKQNLLLLGATGYIGSYILEQILKAKSSFGRIAIFTSANTATTKSEKLEELKKEGVEVIIGDAADEEALVKSFEGIDTVISAAGRPIIAQQITWINAALRAPSVKRFFPSEYGTDVEYDESSKNEVPHQQKLKVRAKLREQEKEGKGLEYTFVVTGPFAYGYLAAGTGRLGGFNVKEKKAVVLGDGKGRVSLTTDPDVGKLVVAALLHPEAAKNRALRVNSFTTTPLDIVAEFEKQTGGEKWEVEYVSFEKIRELEKKAYEESNPWAVVFTLRRIWGEGGTLYEKRDNWVIGKEEGLDSLSDAVAVEVAAQKGK</sequence>